<evidence type="ECO:0000256" key="1">
    <source>
        <dbReference type="SAM" id="SignalP"/>
    </source>
</evidence>
<accession>A0A1X9M9H7</accession>
<dbReference type="Proteomes" id="UP000193006">
    <property type="component" value="Chromosome"/>
</dbReference>
<name>A0A1X9M9H7_9BACI</name>
<dbReference type="RefSeq" id="WP_066155628.1">
    <property type="nucleotide sequence ID" value="NZ_CP020814.1"/>
</dbReference>
<gene>
    <name evidence="2" type="ORF">BkAM31D_04980</name>
</gene>
<dbReference type="AlphaFoldDB" id="A0A1X9M9H7"/>
<dbReference type="EMBL" id="CP020814">
    <property type="protein sequence ID" value="ARK29260.1"/>
    <property type="molecule type" value="Genomic_DNA"/>
</dbReference>
<protein>
    <recommendedName>
        <fullName evidence="4">Beta-lactamase-inhibitor-like PepSY-like domain-containing protein</fullName>
    </recommendedName>
</protein>
<evidence type="ECO:0000313" key="2">
    <source>
        <dbReference type="EMBL" id="ARK29260.1"/>
    </source>
</evidence>
<proteinExistence type="predicted"/>
<dbReference type="Pfam" id="PF14039">
    <property type="entry name" value="YusW"/>
    <property type="match status" value="1"/>
</dbReference>
<organism evidence="2 3">
    <name type="scientific">Halalkalibacter krulwichiae</name>
    <dbReference type="NCBI Taxonomy" id="199441"/>
    <lineage>
        <taxon>Bacteria</taxon>
        <taxon>Bacillati</taxon>
        <taxon>Bacillota</taxon>
        <taxon>Bacilli</taxon>
        <taxon>Bacillales</taxon>
        <taxon>Bacillaceae</taxon>
        <taxon>Halalkalibacter</taxon>
    </lineage>
</organism>
<reference evidence="2 3" key="1">
    <citation type="submission" date="2017-04" db="EMBL/GenBank/DDBJ databases">
        <title>Bacillus krulwichiae AM31D Genome sequencing and assembly.</title>
        <authorList>
            <person name="Krulwich T.A."/>
            <person name="Anastor L."/>
            <person name="Ehrlich R."/>
            <person name="Ehrlich G.D."/>
            <person name="Janto B."/>
        </authorList>
    </citation>
    <scope>NUCLEOTIDE SEQUENCE [LARGE SCALE GENOMIC DNA]</scope>
    <source>
        <strain evidence="2 3">AM31D</strain>
    </source>
</reference>
<dbReference type="KEGG" id="bkw:BkAM31D_04980"/>
<sequence precursor="true">MKMRFILTAFVSCLVVLGTIGVTKVDAAPNVIDFELEIELKDHTKIDIEYEVENNKIEAKYKVPGSATKYGQDALVMIEPLLKELKLTPNVNGAELKTQTLSIFEVNVNDIDEFELEIKFDNGQKVKID</sequence>
<evidence type="ECO:0008006" key="4">
    <source>
        <dbReference type="Google" id="ProtNLM"/>
    </source>
</evidence>
<feature type="signal peptide" evidence="1">
    <location>
        <begin position="1"/>
        <end position="27"/>
    </location>
</feature>
<keyword evidence="3" id="KW-1185">Reference proteome</keyword>
<keyword evidence="1" id="KW-0732">Signal</keyword>
<feature type="chain" id="PRO_5011002238" description="Beta-lactamase-inhibitor-like PepSY-like domain-containing protein" evidence="1">
    <location>
        <begin position="28"/>
        <end position="129"/>
    </location>
</feature>
<dbReference type="InterPro" id="IPR025623">
    <property type="entry name" value="YusW"/>
</dbReference>
<evidence type="ECO:0000313" key="3">
    <source>
        <dbReference type="Proteomes" id="UP000193006"/>
    </source>
</evidence>